<dbReference type="InterPro" id="IPR041588">
    <property type="entry name" value="Integrase_H2C2"/>
</dbReference>
<dbReference type="Pfam" id="PF18701">
    <property type="entry name" value="DUF5641"/>
    <property type="match status" value="1"/>
</dbReference>
<dbReference type="RefSeq" id="XP_062709891.1">
    <property type="nucleotide sequence ID" value="XM_062853907.1"/>
</dbReference>
<evidence type="ECO:0000259" key="1">
    <source>
        <dbReference type="PROSITE" id="PS50994"/>
    </source>
</evidence>
<reference evidence="3" key="1">
    <citation type="journal article" date="2015" name="Proc. Natl. Acad. Sci. U.S.A.">
        <title>Genome sequence of the Asian Tiger mosquito, Aedes albopictus, reveals insights into its biology, genetics, and evolution.</title>
        <authorList>
            <person name="Chen X.G."/>
            <person name="Jiang X."/>
            <person name="Gu J."/>
            <person name="Xu M."/>
            <person name="Wu Y."/>
            <person name="Deng Y."/>
            <person name="Zhang C."/>
            <person name="Bonizzoni M."/>
            <person name="Dermauw W."/>
            <person name="Vontas J."/>
            <person name="Armbruster P."/>
            <person name="Huang X."/>
            <person name="Yang Y."/>
            <person name="Zhang H."/>
            <person name="He W."/>
            <person name="Peng H."/>
            <person name="Liu Y."/>
            <person name="Wu K."/>
            <person name="Chen J."/>
            <person name="Lirakis M."/>
            <person name="Topalis P."/>
            <person name="Van Leeuwen T."/>
            <person name="Hall A.B."/>
            <person name="Jiang X."/>
            <person name="Thorpe C."/>
            <person name="Mueller R.L."/>
            <person name="Sun C."/>
            <person name="Waterhouse R.M."/>
            <person name="Yan G."/>
            <person name="Tu Z.J."/>
            <person name="Fang X."/>
            <person name="James A.A."/>
        </authorList>
    </citation>
    <scope>NUCLEOTIDE SEQUENCE [LARGE SCALE GENOMIC DNA]</scope>
    <source>
        <strain evidence="3">Foshan</strain>
    </source>
</reference>
<dbReference type="Pfam" id="PF17921">
    <property type="entry name" value="Integrase_H2C2"/>
    <property type="match status" value="1"/>
</dbReference>
<dbReference type="PANTHER" id="PTHR47331">
    <property type="entry name" value="PHD-TYPE DOMAIN-CONTAINING PROTEIN"/>
    <property type="match status" value="1"/>
</dbReference>
<dbReference type="Gene3D" id="3.30.420.10">
    <property type="entry name" value="Ribonuclease H-like superfamily/Ribonuclease H"/>
    <property type="match status" value="1"/>
</dbReference>
<organism evidence="2 3">
    <name type="scientific">Aedes albopictus</name>
    <name type="common">Asian tiger mosquito</name>
    <name type="synonym">Stegomyia albopicta</name>
    <dbReference type="NCBI Taxonomy" id="7160"/>
    <lineage>
        <taxon>Eukaryota</taxon>
        <taxon>Metazoa</taxon>
        <taxon>Ecdysozoa</taxon>
        <taxon>Arthropoda</taxon>
        <taxon>Hexapoda</taxon>
        <taxon>Insecta</taxon>
        <taxon>Pterygota</taxon>
        <taxon>Neoptera</taxon>
        <taxon>Endopterygota</taxon>
        <taxon>Diptera</taxon>
        <taxon>Nematocera</taxon>
        <taxon>Culicoidea</taxon>
        <taxon>Culicidae</taxon>
        <taxon>Culicinae</taxon>
        <taxon>Aedini</taxon>
        <taxon>Aedes</taxon>
        <taxon>Stegomyia</taxon>
    </lineage>
</organism>
<dbReference type="SUPFAM" id="SSF56672">
    <property type="entry name" value="DNA/RNA polymerases"/>
    <property type="match status" value="1"/>
</dbReference>
<protein>
    <recommendedName>
        <fullName evidence="1">Integrase catalytic domain-containing protein</fullName>
    </recommendedName>
</protein>
<dbReference type="InterPro" id="IPR001584">
    <property type="entry name" value="Integrase_cat-core"/>
</dbReference>
<proteinExistence type="predicted"/>
<dbReference type="Pfam" id="PF05380">
    <property type="entry name" value="Peptidase_A17"/>
    <property type="match status" value="1"/>
</dbReference>
<sequence length="896" mass="101206">MILVYPSDQRLQCILWRDTPNEPIRTFQLATVPYGTACAPYLATKCLQRLAELEAERYPVAAKAMKEDYYVDDMLSGADNLEAATQLTREMLELASSGGFTLRKWNSNSSALLDQLPENLVDRRPELELDTANTPVKTLGLLWDTISDSFLFRSPVWNSEAPITKRIVLADTARLFDPIGLVGPVIVAAKIFVQDLWKQKCDWDEPLSEAFQNFWIEYRRNLSALSSLSIPRWVAFSTDLASVQVHGFCDASNKAYGACLYLRSTTFGGSVEVRLITAKSKVAPLEDLKRKKRVQTTHRLELSGALLLSHLYEKFVASTAIQHTAFFWTDSTIVMYWLSSLPSRSATVRKAVVRGTAVLRQDASIWPSKAPEEEIDPAILEEKKVVALPATAESVSEIFSLRSSLFSLVRLVAGIRRFVHNTQHDRQDRRTGCLTFPEHEQALTFLVQLAQQEAFLAEIAALNKNNPVSPSSSISRLNPVLVSGILCVGGRLAKAPMSAIRKHPMILSHHHPLARLVLHYYHCKHFHSGLQLLVSTVRERFWITRIRSLANSVLHECVRCFRTRPKVLDQLMADLPSERVSPAPPFLRVGVDYCGPFLIKYPVRRATPTKHYVAIFICLVTKAVHLELASDLTSEAFLAAFKRFVARRGKPILVMCDNATNFVGAKRQLDELRQLFIDQTFQESIVRGAIEGGIEFRFIPARSPNFGGLWEAAVKSFKGHFKRTIGDRVLQYDEMITVLPQVEAILNSRPLTPVSNDPSDFEALTPGHFLVQRPLTAVPDPSLEDLQRNRLSMWQQAQDYVQQIWTKWSTQYLSDLHNRTKWTRKRDNISVGTLVLLKEDKLPPLRWKLGRVIQIHPGSDGNIRVVTVKAQGGEYQRAISKICVLPIRDNLESEQI</sequence>
<evidence type="ECO:0000313" key="2">
    <source>
        <dbReference type="EnsemblMetazoa" id="AALFPA23_004185.P5012"/>
    </source>
</evidence>
<evidence type="ECO:0000313" key="3">
    <source>
        <dbReference type="Proteomes" id="UP000069940"/>
    </source>
</evidence>
<feature type="domain" description="Integrase catalytic" evidence="1">
    <location>
        <begin position="580"/>
        <end position="774"/>
    </location>
</feature>
<dbReference type="PANTHER" id="PTHR47331:SF1">
    <property type="entry name" value="GAG-LIKE PROTEIN"/>
    <property type="match status" value="1"/>
</dbReference>
<dbReference type="PROSITE" id="PS50994">
    <property type="entry name" value="INTEGRASE"/>
    <property type="match status" value="1"/>
</dbReference>
<dbReference type="Proteomes" id="UP000069940">
    <property type="component" value="Unassembled WGS sequence"/>
</dbReference>
<keyword evidence="3" id="KW-1185">Reference proteome</keyword>
<dbReference type="SUPFAM" id="SSF53098">
    <property type="entry name" value="Ribonuclease H-like"/>
    <property type="match status" value="1"/>
</dbReference>
<dbReference type="GeneID" id="134288602"/>
<name>A0ABM1XZ41_AEDAL</name>
<dbReference type="InterPro" id="IPR012337">
    <property type="entry name" value="RNaseH-like_sf"/>
</dbReference>
<reference evidence="2" key="2">
    <citation type="submission" date="2025-05" db="UniProtKB">
        <authorList>
            <consortium name="EnsemblMetazoa"/>
        </authorList>
    </citation>
    <scope>IDENTIFICATION</scope>
    <source>
        <strain evidence="2">Foshan</strain>
    </source>
</reference>
<dbReference type="InterPro" id="IPR040676">
    <property type="entry name" value="DUF5641"/>
</dbReference>
<dbReference type="InterPro" id="IPR036397">
    <property type="entry name" value="RNaseH_sf"/>
</dbReference>
<dbReference type="EnsemblMetazoa" id="AALFPA23_004185.R5012">
    <property type="protein sequence ID" value="AALFPA23_004185.P5012"/>
    <property type="gene ID" value="AALFPA23_004185"/>
</dbReference>
<dbReference type="InterPro" id="IPR008042">
    <property type="entry name" value="Retrotrans_Pao"/>
</dbReference>
<dbReference type="InterPro" id="IPR043502">
    <property type="entry name" value="DNA/RNA_pol_sf"/>
</dbReference>
<accession>A0ABM1XZ41</accession>